<name>D3E2R8_METRM</name>
<dbReference type="HOGENOM" id="CLU_231200_0_0_2"/>
<dbReference type="eggNOG" id="arCOG02555">
    <property type="taxonomic scope" value="Archaea"/>
</dbReference>
<dbReference type="InterPro" id="IPR006626">
    <property type="entry name" value="PbH1"/>
</dbReference>
<dbReference type="KEGG" id="mru:mru_0978"/>
<protein>
    <submittedName>
        <fullName evidence="2">Adhesin-like protein</fullName>
    </submittedName>
</protein>
<organism evidence="2 3">
    <name type="scientific">Methanobrevibacter ruminantium (strain ATCC 35063 / DSM 1093 / JCM 13430 / OCM 146 / M1)</name>
    <name type="common">Methanobacterium ruminantium</name>
    <dbReference type="NCBI Taxonomy" id="634498"/>
    <lineage>
        <taxon>Archaea</taxon>
        <taxon>Methanobacteriati</taxon>
        <taxon>Methanobacteriota</taxon>
        <taxon>Methanomada group</taxon>
        <taxon>Methanobacteria</taxon>
        <taxon>Methanobacteriales</taxon>
        <taxon>Methanobacteriaceae</taxon>
        <taxon>Methanobrevibacter</taxon>
    </lineage>
</organism>
<dbReference type="SUPFAM" id="SSF49373">
    <property type="entry name" value="Invasin/intimin cell-adhesion fragments"/>
    <property type="match status" value="1"/>
</dbReference>
<dbReference type="SMART" id="SM00710">
    <property type="entry name" value="PbH1"/>
    <property type="match status" value="9"/>
</dbReference>
<evidence type="ECO:0000313" key="2">
    <source>
        <dbReference type="EMBL" id="ADC46829.1"/>
    </source>
</evidence>
<dbReference type="EMBL" id="CP001719">
    <property type="protein sequence ID" value="ADC46829.1"/>
    <property type="molecule type" value="Genomic_DNA"/>
</dbReference>
<dbReference type="PATRIC" id="fig|634498.28.peg.977"/>
<feature type="compositionally biased region" description="Low complexity" evidence="1">
    <location>
        <begin position="1925"/>
        <end position="1989"/>
    </location>
</feature>
<gene>
    <name evidence="2" type="ordered locus">mru_0978</name>
</gene>
<evidence type="ECO:0000256" key="1">
    <source>
        <dbReference type="SAM" id="MobiDB-lite"/>
    </source>
</evidence>
<reference evidence="2 3" key="1">
    <citation type="journal article" date="2010" name="PLoS ONE">
        <title>The genome sequence of the rumen methanogen Methanobrevibacter ruminantium reveals new possibilities for controlling ruminant methane emissions.</title>
        <authorList>
            <person name="Leahy S.C."/>
            <person name="Kelly W.J."/>
            <person name="Altermann E."/>
            <person name="Ronimus R.S."/>
            <person name="Yeoman C.J."/>
            <person name="Pacheco D.M."/>
            <person name="Li D."/>
            <person name="Kong Z."/>
            <person name="McTavish S."/>
            <person name="Sang C."/>
            <person name="Lambie S.C."/>
            <person name="Janssen P.H."/>
            <person name="Dey D."/>
            <person name="Attwood G.T."/>
        </authorList>
    </citation>
    <scope>NUCLEOTIDE SEQUENCE [LARGE SCALE GENOMIC DNA]</scope>
    <source>
        <strain evidence="3">ATCC 35063 / DSM 1093 / JCM 13430 / OCM 146 / M1</strain>
    </source>
</reference>
<dbReference type="SUPFAM" id="SSF51126">
    <property type="entry name" value="Pectin lyase-like"/>
    <property type="match status" value="2"/>
</dbReference>
<feature type="compositionally biased region" description="Polar residues" evidence="1">
    <location>
        <begin position="1914"/>
        <end position="1924"/>
    </location>
</feature>
<dbReference type="PANTHER" id="PTHR11319:SF35">
    <property type="entry name" value="OUTER MEMBRANE PROTEIN PMPC-RELATED"/>
    <property type="match status" value="1"/>
</dbReference>
<dbReference type="InterPro" id="IPR008964">
    <property type="entry name" value="Invasin/intimin_cell_adhesion"/>
</dbReference>
<proteinExistence type="predicted"/>
<feature type="region of interest" description="Disordered" evidence="1">
    <location>
        <begin position="1847"/>
        <end position="1996"/>
    </location>
</feature>
<sequence>MSYFNKGHIWNILLICLLIGTLAMMGSASASSANLDDFSNLACDSNSYNDLSVGFESDANSYNDLSVGFESDANSYNDLSVGFESDANSYNDFSTYFESDSNSYDISDSLVNSNSDRLVNSNGLIEFNISAPNDIQLNDKAPIKNSLKEYDERVFYVSLDGNDFNNGLSQENSFKSLNKALENLHDANKTTIYVFEGTFLSENSYDLFFEGVGNSQMISIIGSGVNKTILDGEGLHRLFNVDNSINLTLRDLTFVNGFDFSSGGAIYNKGNLTLVNTCFYNNNVYSEDAYQHVSLLSGGAIENEGFLTIENSSFIKNSVGSVFNQYAYGGAICNHGNLTINNSIFNNNSLETYIDLNENSYFRKWNALQTGGAIASFSDGALISNTEFSNHSISILNKYPFVQKTFMTFSAGGAVYIEGNNHNFINCSFLSNDADNGGAVYFKGNNTCFDYCDFDNNSAFMGGAIMTIDYNLNEAWMPTLKNLTSNKYSNLNISNSNFSNNHFICTDFGIGYRISPGGAAGYFKIDNITIDNSSFTNNGVLENCTIFVSSRCGGAVFLYGQDSKVNNSSFVHNNVEVGGAIMNYGFDTNVSNSKFINNSACYSDGGAIFHSIGDLLIDNCDFDYNRAVKNGGSIQASYDYTNNYLFEQKSLYNNSRFKNSAAEYGGAIFDMGNAVLYNDLEFINNSASYGGAIYNQGFSNTFRNSTFVNNSAFSEDYSNGGAIYNYGSNALYESSIFINNSADMEGGAISNFGESCVVQNNTFNLNKAFKGGSVYLSGQGGRFQDNNVFSSFAIYGGGLYNSNINLICLSNSFNNCSANVSGGAIYNLVSTLELYSNSMNDCKAKLSGLGSGNYVFTCANISYLVISFANNGSFNIVDNKGVLLVANISDNMGNPITGGNFTFILFNQTNQDIDLIGSSGSSSSNSSNPSNLESSIIGVCDVVEGQAFLRYDTYLELGSRYTISGTYSYAAEPVLTQVANLNSVLSTRMYFSSNITDDMVNFGEGFNYEIILLDSNDNYIPNAEILLYVDAVYSKSVFTNEFGYLKGSVNNLTSSGKHFYSFIYSGDIFHNRASYDLNFTVFYNNSYYYDDVSISFRDLIYSFVYTSPNSEIPFEFLISHNDGVPLGNVSTPRYFVAYENGIPLASFSCTDYLGVCKGQEVLYSIIELNGKLAKIFRTSPEGIFQMLIKHSERGLYEYRIAFLGDLVKHYDSSTHNGISNEDTFYNPCNISFLMLVDDEQSTIPTSLNYNGPNKITEVDFAYYNFSLSENSKNPLANKEIRVYDDGNYLGSSYTNSKGFAEFNFPQMLDKGKHIISFVYVADGDYKSAYSIFELNVLENPSKDNVSFFNKSSLNITGANNNFTAQIKDSHNNNLSEMVIRLSILFNGSDNKPYIKNYTAVSDKNGVFSIPLELGAGSYLIKCSFAGNKHYWKSSKTFNLTLNKVPTLLFGQSSVEVLKNDTYLTVILSTNDLKSLSDSKIKYLVFDSNITGLNLSYNDSSELIRDISNYAYTFYAFTNESGISKLKINLPVGSYYLVSLFEGDKWYDESSLITNLTIYGSSSRLIANENVIVKKSGYYTVKLVDGNGNPIQGQTIEITVCNKTYTRFSDSNGEARLAINLNYGNYSIQSKFNGTLNYSSSIVASRLYVVDEDYKYPSILTVNSSDIYRAFGYYDVVLSDVNGNPLPEKSIIVEVNGTGFNIKTDNNGLAHLDYNFTVGRYNIVSHFVGDGDYQYSNVGSILNVVNENAANTLLNSSIYWVLKGKGNNYTVTLTDKIQNPIEGQIIVFSINGREYSRTTDKYGNANLAINLNPGSYDIYAFYRGTDVYYSSETYSKLVVLALENENEGSNSSSAIGSSNSSSNNDSDVDSTNTSNSGNSETNLTNGSSSGDSGIDNINGSSSGDSGIDNINGSNASTNISNSTGAGNDSSSSGLDNINGSSSNISNSTGSDNNSSSSGIGGNLTNATVNDGTSISGNSSVTNGSSNLSNNDTINKSDKPVIIPKRTVTKIICHNMTTTAVSKADGRVGKYFEVSLIDANGKPLANKRILIGFNGRKYNRTTNATGGARLQINLAYEGKYTFAIAFLGDDYYSGSFEVALITVNKHSPKLDASSRAYKYSDKTKSLTAKLLSANGNPISGKNIIFTVNGKNYAAKTDSKGLARVNVSLNKKGTYTVKIKFMGDSSYKSASKKISLRIISPSER</sequence>
<dbReference type="GeneID" id="68611064"/>
<dbReference type="InterPro" id="IPR012334">
    <property type="entry name" value="Pectin_lyas_fold"/>
</dbReference>
<dbReference type="InterPro" id="IPR013783">
    <property type="entry name" value="Ig-like_fold"/>
</dbReference>
<dbReference type="Gene3D" id="2.160.20.10">
    <property type="entry name" value="Single-stranded right-handed beta-helix, Pectin lyase-like"/>
    <property type="match status" value="1"/>
</dbReference>
<keyword evidence="3" id="KW-1185">Reference proteome</keyword>
<dbReference type="STRING" id="634498.mru_0978"/>
<dbReference type="Gene3D" id="2.60.40.10">
    <property type="entry name" value="Immunoglobulins"/>
    <property type="match status" value="3"/>
</dbReference>
<dbReference type="eggNOG" id="arCOG02488">
    <property type="taxonomic scope" value="Archaea"/>
</dbReference>
<dbReference type="InterPro" id="IPR011050">
    <property type="entry name" value="Pectin_lyase_fold/virulence"/>
</dbReference>
<dbReference type="PANTHER" id="PTHR11319">
    <property type="entry name" value="G PROTEIN-COUPLED RECEPTOR-RELATED"/>
    <property type="match status" value="1"/>
</dbReference>
<accession>D3E2R8</accession>
<feature type="compositionally biased region" description="Low complexity" evidence="1">
    <location>
        <begin position="1847"/>
        <end position="1913"/>
    </location>
</feature>
<dbReference type="Proteomes" id="UP000008680">
    <property type="component" value="Chromosome"/>
</dbReference>
<dbReference type="eggNOG" id="arCOG09729">
    <property type="taxonomic scope" value="Archaea"/>
</dbReference>
<dbReference type="eggNOG" id="arCOG02486">
    <property type="taxonomic scope" value="Archaea"/>
</dbReference>
<evidence type="ECO:0000313" key="3">
    <source>
        <dbReference type="Proteomes" id="UP000008680"/>
    </source>
</evidence>
<dbReference type="RefSeq" id="WP_012955780.1">
    <property type="nucleotide sequence ID" value="NC_013790.1"/>
</dbReference>